<dbReference type="InterPro" id="IPR050278">
    <property type="entry name" value="Serine_Prot_S9B/DPPIV"/>
</dbReference>
<evidence type="ECO:0000313" key="11">
    <source>
        <dbReference type="EMBL" id="QLQ81471.1"/>
    </source>
</evidence>
<keyword evidence="12" id="KW-1185">Reference proteome</keyword>
<name>A0A7H9HVR4_9SACH</name>
<dbReference type="GO" id="GO:0005886">
    <property type="term" value="C:plasma membrane"/>
    <property type="evidence" value="ECO:0007669"/>
    <property type="project" value="TreeGrafter"/>
</dbReference>
<evidence type="ECO:0000313" key="12">
    <source>
        <dbReference type="Proteomes" id="UP000510647"/>
    </source>
</evidence>
<gene>
    <name evidence="11" type="ORF">HG537_0F02320</name>
</gene>
<feature type="compositionally biased region" description="Basic residues" evidence="7">
    <location>
        <begin position="1"/>
        <end position="12"/>
    </location>
</feature>
<dbReference type="InterPro" id="IPR002469">
    <property type="entry name" value="Peptidase_S9B_N"/>
</dbReference>
<sequence>MSSTRSHKRKNSHLFLQRKNSSSADMSIELNSFTVPDNQDVERQPVPYISDSLQRLDLRDRKVSRFTLLVIAVSIVISCLLIIPIYTTNSSSSKPGTNKNGQSALKSRFTIDDVLNGEFLSEEKMFRFVRPPGLIRYQDSDPGLYLTTDVDSEGKTRFVARQLYHAGFNEDLGSNEFSYEGTRYTVQSVKVSHRLDKMILGTELEPEFRYSSRGYYFIRDTEMGTVKPITPLESGELVKISYAHFSPNYNYIYFVSGNDLYIQNVYTNGAPKRITTDGSAGVSNGKPDWVYEEEILASEQAVWWSPDDAKLVFAKFDDSNVESYHLSKFTTGAMYPPITSIKYPKPGTENPEVELYLFDMRQGVLYLLSKLSFNNEEPVKVDSILYDADWLDNHSFMFKVTDRSSKVMSVKIYNAEMNTLVTARTIDSTSYNGWIEKAKKVLPIPPNEAKDRKETGYVDIQTDADGYNHLFYFSSVTGSEGTQLTSGNWEITGNGIVGYEYESDTIFFTANEIGPMSQHLYATSLDFKGERDTHLNILQDTTSDEFYEFQLSSSGRYAVTKMRGPGLPCTAAGLLSDVLDYKKINQDEVLILTENEKLQKSLEKHVIPSTSYKTMMTEDGATLDYVEIKPAHMDPKKKYPVLVSVYGGPGSRTYTNKFNIFFEQAVASGLDAIVLQIEPRSVAGKEWKYKSMAKEKLGYWEPRDVTQVTRTFIQHNQANIDEKRVAIWGWSYGGYTSLKTIEYDQGNTFNYMMAVAPVTNWTLYNSFYTERYMNKPSKNPSGYGDIAVVKDLTAFSKLQRFVLMHGTADDNVHIQNTYQFVDKLNLKGIKNYDMVIFPDSDHSIRYHNAQRIIFERLYAWLSEAFVGHLDVDDAHTVTPT</sequence>
<dbReference type="Gene3D" id="3.40.50.1820">
    <property type="entry name" value="alpha/beta hydrolase"/>
    <property type="match status" value="1"/>
</dbReference>
<keyword evidence="3" id="KW-0645">Protease</keyword>
<keyword evidence="8" id="KW-0472">Membrane</keyword>
<evidence type="ECO:0000256" key="5">
    <source>
        <dbReference type="ARBA" id="ARBA00022825"/>
    </source>
</evidence>
<dbReference type="PANTHER" id="PTHR11731:SF160">
    <property type="entry name" value="DIPEPTIDYL AMINOPEPTIDASE A"/>
    <property type="match status" value="1"/>
</dbReference>
<evidence type="ECO:0000259" key="10">
    <source>
        <dbReference type="Pfam" id="PF00930"/>
    </source>
</evidence>
<dbReference type="OrthoDB" id="16520at2759"/>
<feature type="domain" description="Peptidase S9 prolyl oligopeptidase catalytic" evidence="9">
    <location>
        <begin position="662"/>
        <end position="865"/>
    </location>
</feature>
<dbReference type="PANTHER" id="PTHR11731">
    <property type="entry name" value="PROTEASE FAMILY S9B,C DIPEPTIDYL-PEPTIDASE IV-RELATED"/>
    <property type="match status" value="1"/>
</dbReference>
<dbReference type="SUPFAM" id="SSF53474">
    <property type="entry name" value="alpha/beta-Hydrolases"/>
    <property type="match status" value="1"/>
</dbReference>
<reference evidence="11 12" key="1">
    <citation type="submission" date="2020-06" db="EMBL/GenBank/DDBJ databases">
        <title>The yeast mating-type switching endonuclease HO is a domesticated member of an unorthodox homing genetic element family.</title>
        <authorList>
            <person name="Coughlan A.Y."/>
            <person name="Lombardi L."/>
            <person name="Braun-Galleani S."/>
            <person name="Martos A.R."/>
            <person name="Galeote V."/>
            <person name="Bigey F."/>
            <person name="Dequin S."/>
            <person name="Byrne K.P."/>
            <person name="Wolfe K.H."/>
        </authorList>
    </citation>
    <scope>NUCLEOTIDE SEQUENCE [LARGE SCALE GENOMIC DNA]</scope>
    <source>
        <strain evidence="11 12">CBS2947</strain>
    </source>
</reference>
<feature type="domain" description="Dipeptidylpeptidase IV N-terminal" evidence="10">
    <location>
        <begin position="194"/>
        <end position="568"/>
    </location>
</feature>
<dbReference type="Pfam" id="PF00930">
    <property type="entry name" value="DPPIV_N"/>
    <property type="match status" value="1"/>
</dbReference>
<dbReference type="SUPFAM" id="SSF82171">
    <property type="entry name" value="DPP6 N-terminal domain-like"/>
    <property type="match status" value="1"/>
</dbReference>
<keyword evidence="8" id="KW-1133">Transmembrane helix</keyword>
<keyword evidence="5" id="KW-0720">Serine protease</keyword>
<accession>A0A7H9HVR4</accession>
<dbReference type="GO" id="GO:0008236">
    <property type="term" value="F:serine-type peptidase activity"/>
    <property type="evidence" value="ECO:0007669"/>
    <property type="project" value="UniProtKB-KW"/>
</dbReference>
<evidence type="ECO:0008006" key="13">
    <source>
        <dbReference type="Google" id="ProtNLM"/>
    </source>
</evidence>
<evidence type="ECO:0000256" key="4">
    <source>
        <dbReference type="ARBA" id="ARBA00022801"/>
    </source>
</evidence>
<evidence type="ECO:0000256" key="3">
    <source>
        <dbReference type="ARBA" id="ARBA00022670"/>
    </source>
</evidence>
<evidence type="ECO:0000256" key="6">
    <source>
        <dbReference type="ARBA" id="ARBA00023180"/>
    </source>
</evidence>
<dbReference type="FunFam" id="3.40.50.1820:FF:000003">
    <property type="entry name" value="Dipeptidyl peptidase 4"/>
    <property type="match status" value="1"/>
</dbReference>
<dbReference type="GO" id="GO:0006508">
    <property type="term" value="P:proteolysis"/>
    <property type="evidence" value="ECO:0007669"/>
    <property type="project" value="UniProtKB-KW"/>
</dbReference>
<dbReference type="Proteomes" id="UP000510647">
    <property type="component" value="Chromosome 6"/>
</dbReference>
<dbReference type="Gene3D" id="2.140.10.30">
    <property type="entry name" value="Dipeptidylpeptidase IV, N-terminal domain"/>
    <property type="match status" value="1"/>
</dbReference>
<organism evidence="11 12">
    <name type="scientific">Torulaspora globosa</name>
    <dbReference type="NCBI Taxonomy" id="48254"/>
    <lineage>
        <taxon>Eukaryota</taxon>
        <taxon>Fungi</taxon>
        <taxon>Dikarya</taxon>
        <taxon>Ascomycota</taxon>
        <taxon>Saccharomycotina</taxon>
        <taxon>Saccharomycetes</taxon>
        <taxon>Saccharomycetales</taxon>
        <taxon>Saccharomycetaceae</taxon>
        <taxon>Torulaspora</taxon>
    </lineage>
</organism>
<dbReference type="InterPro" id="IPR029058">
    <property type="entry name" value="AB_hydrolase_fold"/>
</dbReference>
<proteinExistence type="inferred from homology"/>
<evidence type="ECO:0000256" key="2">
    <source>
        <dbReference type="ARBA" id="ARBA00022438"/>
    </source>
</evidence>
<dbReference type="InterPro" id="IPR001375">
    <property type="entry name" value="Peptidase_S9_cat"/>
</dbReference>
<dbReference type="AlphaFoldDB" id="A0A7H9HVR4"/>
<dbReference type="EMBL" id="CP059272">
    <property type="protein sequence ID" value="QLQ81471.1"/>
    <property type="molecule type" value="Genomic_DNA"/>
</dbReference>
<evidence type="ECO:0000256" key="1">
    <source>
        <dbReference type="ARBA" id="ARBA00006150"/>
    </source>
</evidence>
<feature type="region of interest" description="Disordered" evidence="7">
    <location>
        <begin position="1"/>
        <end position="20"/>
    </location>
</feature>
<keyword evidence="8" id="KW-0812">Transmembrane</keyword>
<keyword evidence="4" id="KW-0378">Hydrolase</keyword>
<evidence type="ECO:0000256" key="8">
    <source>
        <dbReference type="SAM" id="Phobius"/>
    </source>
</evidence>
<comment type="similarity">
    <text evidence="1">Belongs to the peptidase S9B family.</text>
</comment>
<keyword evidence="6" id="KW-0325">Glycoprotein</keyword>
<dbReference type="GO" id="GO:0008239">
    <property type="term" value="F:dipeptidyl-peptidase activity"/>
    <property type="evidence" value="ECO:0007669"/>
    <property type="project" value="TreeGrafter"/>
</dbReference>
<feature type="transmembrane region" description="Helical" evidence="8">
    <location>
        <begin position="66"/>
        <end position="86"/>
    </location>
</feature>
<keyword evidence="2" id="KW-0031">Aminopeptidase</keyword>
<evidence type="ECO:0000259" key="9">
    <source>
        <dbReference type="Pfam" id="PF00326"/>
    </source>
</evidence>
<evidence type="ECO:0000256" key="7">
    <source>
        <dbReference type="SAM" id="MobiDB-lite"/>
    </source>
</evidence>
<dbReference type="Pfam" id="PF00326">
    <property type="entry name" value="Peptidase_S9"/>
    <property type="match status" value="1"/>
</dbReference>
<protein>
    <recommendedName>
        <fullName evidence="13">Dipeptidyl aminopeptidase</fullName>
    </recommendedName>
</protein>
<dbReference type="GO" id="GO:0004177">
    <property type="term" value="F:aminopeptidase activity"/>
    <property type="evidence" value="ECO:0007669"/>
    <property type="project" value="UniProtKB-KW"/>
</dbReference>